<proteinExistence type="predicted"/>
<dbReference type="FunFam" id="2.60.120.1440:FF:000001">
    <property type="entry name" value="Putative anti-sigma factor"/>
    <property type="match status" value="1"/>
</dbReference>
<keyword evidence="1" id="KW-1133">Transmembrane helix</keyword>
<dbReference type="OrthoDB" id="1098890at2"/>
<dbReference type="EMBL" id="BKAU01000007">
    <property type="protein sequence ID" value="GEP98624.1"/>
    <property type="molecule type" value="Genomic_DNA"/>
</dbReference>
<feature type="domain" description="FecR protein" evidence="2">
    <location>
        <begin position="222"/>
        <end position="317"/>
    </location>
</feature>
<dbReference type="Pfam" id="PF04773">
    <property type="entry name" value="FecR"/>
    <property type="match status" value="1"/>
</dbReference>
<feature type="transmembrane region" description="Helical" evidence="1">
    <location>
        <begin position="120"/>
        <end position="140"/>
    </location>
</feature>
<feature type="domain" description="Protein FecR C-terminal" evidence="3">
    <location>
        <begin position="360"/>
        <end position="427"/>
    </location>
</feature>
<dbReference type="Pfam" id="PF16344">
    <property type="entry name" value="FecR_C"/>
    <property type="match status" value="1"/>
</dbReference>
<comment type="caution">
    <text evidence="4">The sequence shown here is derived from an EMBL/GenBank/DDBJ whole genome shotgun (WGS) entry which is preliminary data.</text>
</comment>
<dbReference type="Gene3D" id="3.55.50.30">
    <property type="match status" value="1"/>
</dbReference>
<evidence type="ECO:0000259" key="2">
    <source>
        <dbReference type="Pfam" id="PF04773"/>
    </source>
</evidence>
<evidence type="ECO:0000313" key="4">
    <source>
        <dbReference type="EMBL" id="GEP98624.1"/>
    </source>
</evidence>
<dbReference type="PANTHER" id="PTHR30273">
    <property type="entry name" value="PERIPLASMIC SIGNAL SENSOR AND SIGMA FACTOR ACTIVATOR FECR-RELATED"/>
    <property type="match status" value="1"/>
</dbReference>
<evidence type="ECO:0000256" key="1">
    <source>
        <dbReference type="SAM" id="Phobius"/>
    </source>
</evidence>
<dbReference type="Proteomes" id="UP000321436">
    <property type="component" value="Unassembled WGS sequence"/>
</dbReference>
<evidence type="ECO:0000313" key="5">
    <source>
        <dbReference type="Proteomes" id="UP000321436"/>
    </source>
</evidence>
<name>A0A512RSG8_9BACT</name>
<dbReference type="InterPro" id="IPR006860">
    <property type="entry name" value="FecR"/>
</dbReference>
<dbReference type="InterPro" id="IPR032508">
    <property type="entry name" value="FecR_C"/>
</dbReference>
<dbReference type="AlphaFoldDB" id="A0A512RSG8"/>
<gene>
    <name evidence="4" type="ORF">CCY01nite_48840</name>
</gene>
<protein>
    <submittedName>
        <fullName evidence="4">Uncharacterized protein</fullName>
    </submittedName>
</protein>
<organism evidence="4 5">
    <name type="scientific">Chitinophaga cymbidii</name>
    <dbReference type="NCBI Taxonomy" id="1096750"/>
    <lineage>
        <taxon>Bacteria</taxon>
        <taxon>Pseudomonadati</taxon>
        <taxon>Bacteroidota</taxon>
        <taxon>Chitinophagia</taxon>
        <taxon>Chitinophagales</taxon>
        <taxon>Chitinophagaceae</taxon>
        <taxon>Chitinophaga</taxon>
    </lineage>
</organism>
<dbReference type="GO" id="GO:0016989">
    <property type="term" value="F:sigma factor antagonist activity"/>
    <property type="evidence" value="ECO:0007669"/>
    <property type="project" value="TreeGrafter"/>
</dbReference>
<accession>A0A512RSG8</accession>
<dbReference type="Gene3D" id="2.60.120.1440">
    <property type="match status" value="1"/>
</dbReference>
<keyword evidence="5" id="KW-1185">Reference proteome</keyword>
<sequence>MNKERIIAIMERAHARQATGEELQELADALDRDPDGSVTASMEEWLEQRRQGIALPGEARANAMMAEILEAGRVIDQPQSGAAEAVDLRQHGAAGAPANIHQPADEAPAKILPLSPRKRYGRIAAAAAILLLAGAAYFLLRQPSPAPPAIVSTTPDKPATEALPGGKKALLTLANGATVALDEQHPDTITRQGNTNIIKTSEGRLVYQPGNVTATGLALRNKVSTPRGGQYQVDLADGTRVWLNAASSLQFPVDFNGSERVVELEGEAYFEVAQNSRQPFIVKTTQTTIQVLGTRFNISAYSDETWQKTTLLQGKVQVLAGDARYRLQPGQQVIFDKKAAAAKLVRNANTEEAVAWKNGYFQFSGADATTLLREISRWYNIEVVFNGVPTGYELSGKIDRNIRLSSVVTALREGGVHCTLEGNKLIVTQ</sequence>
<keyword evidence="1" id="KW-0812">Transmembrane</keyword>
<dbReference type="PANTHER" id="PTHR30273:SF2">
    <property type="entry name" value="PROTEIN FECR"/>
    <property type="match status" value="1"/>
</dbReference>
<evidence type="ECO:0000259" key="3">
    <source>
        <dbReference type="Pfam" id="PF16344"/>
    </source>
</evidence>
<dbReference type="InterPro" id="IPR012373">
    <property type="entry name" value="Ferrdict_sens_TM"/>
</dbReference>
<reference evidence="4 5" key="1">
    <citation type="submission" date="2019-07" db="EMBL/GenBank/DDBJ databases">
        <title>Whole genome shotgun sequence of Chitinophaga cymbidii NBRC 109752.</title>
        <authorList>
            <person name="Hosoyama A."/>
            <person name="Uohara A."/>
            <person name="Ohji S."/>
            <person name="Ichikawa N."/>
        </authorList>
    </citation>
    <scope>NUCLEOTIDE SEQUENCE [LARGE SCALE GENOMIC DNA]</scope>
    <source>
        <strain evidence="4 5">NBRC 109752</strain>
    </source>
</reference>
<keyword evidence="1" id="KW-0472">Membrane</keyword>